<organism evidence="5 6">
    <name type="scientific">Streptomyces solicathayae</name>
    <dbReference type="NCBI Taxonomy" id="3081768"/>
    <lineage>
        <taxon>Bacteria</taxon>
        <taxon>Bacillati</taxon>
        <taxon>Actinomycetota</taxon>
        <taxon>Actinomycetes</taxon>
        <taxon>Kitasatosporales</taxon>
        <taxon>Streptomycetaceae</taxon>
        <taxon>Streptomyces</taxon>
    </lineage>
</organism>
<dbReference type="Gene3D" id="3.40.50.300">
    <property type="entry name" value="P-loop containing nucleotide triphosphate hydrolases"/>
    <property type="match status" value="1"/>
</dbReference>
<evidence type="ECO:0000256" key="1">
    <source>
        <dbReference type="ARBA" id="ARBA00023015"/>
    </source>
</evidence>
<evidence type="ECO:0000313" key="5">
    <source>
        <dbReference type="EMBL" id="WOX25983.1"/>
    </source>
</evidence>
<dbReference type="PANTHER" id="PTHR44688">
    <property type="entry name" value="DNA-BINDING TRANSCRIPTIONAL ACTIVATOR DEVR_DOSR"/>
    <property type="match status" value="1"/>
</dbReference>
<evidence type="ECO:0000256" key="3">
    <source>
        <dbReference type="ARBA" id="ARBA00023163"/>
    </source>
</evidence>
<sequence length="936" mass="99892">MGDGDRRDPTTEVLTPGGDPVLAARFTVPVIPETFVRRPRLVAQLTAGPRTPLTLVEGPAGAGKTCLVADWITGPDAPGPVAWLTVEPEDNEPGVFWTYVLEAVRRHGIPLPDTLTGPSRAGAVDHSLLTRLAAWLSGRETPVTLVLDDFDRVADSAEVADELQFVLRHADGGLRLVVISRTRPLLPLHRYRAAGEFIEVDADNLAFRTEEAAALVAAHGLALSEDGVRALTERTGGWAAGLRLSALEAQRADDPEYFLGDFDAGRSTLADFLLAEVLHERPAEAQDLLLRTSILERTHPGLADALTGRDDAEPVLAELLRANAFLEPLGHSWYRLNPLFAEVLRVHLRERSPGLEPELHRTASAWLSAAGLLDEALSHAAEAGDWELAAAELVDGPAIGRLLDGPDAGRLDGLFAGMPPDTPGPAADLVRAARELTRHDVELGFAYLRRAEESLPDAGAVGDGRDGPVGAGRDAAAVRLSSALLRALGARVTGSADMAEAAVETAAEAERTLHDDRLEPFRELRAGLLTDVGAAQLWEGRFEAAHATLSAVVETVETTALDGAPSDIASLHAGSSDMAEGDGPSTARFRYEALGRIALIEFLHGRPGRAESHARAALAETERAGLPELAGSGAAELVLAAVAMDRHDLPAAHDHLDRGAAPSARSDAPRDPVVAALLALLRSRLLHAEGDPRAALRVLDELAERTTAPVDRSPWVSDLVTTATAAAHLAEDDPKAAVEVFEKRPPHGAECRVAEARARLAAGQGEAALGILDGLSEGRGEGPAVVARVLLARAQTVHVLGDTVTAENLVLRALAAARPHHLRRPFLEAGPWLWRLLARRPALARGHDWLLPVLPRNGAVPDLPQEDPPEPLTTPLSEREQDALERLAQFMTTLEIAADLHLSVNTVKTHLKTLYRKLGVTRRGEAVRRARELGLL</sequence>
<keyword evidence="6" id="KW-1185">Reference proteome</keyword>
<dbReference type="Gene3D" id="1.10.10.10">
    <property type="entry name" value="Winged helix-like DNA-binding domain superfamily/Winged helix DNA-binding domain"/>
    <property type="match status" value="1"/>
</dbReference>
<keyword evidence="1" id="KW-0805">Transcription regulation</keyword>
<keyword evidence="3" id="KW-0804">Transcription</keyword>
<accession>A0ABZ0M2U1</accession>
<protein>
    <submittedName>
        <fullName evidence="5">LuxR C-terminal-related transcriptional regulator</fullName>
    </submittedName>
</protein>
<dbReference type="Pfam" id="PF25873">
    <property type="entry name" value="WHD_MalT"/>
    <property type="match status" value="1"/>
</dbReference>
<dbReference type="InterPro" id="IPR016032">
    <property type="entry name" value="Sig_transdc_resp-reg_C-effctor"/>
</dbReference>
<dbReference type="SUPFAM" id="SSF46894">
    <property type="entry name" value="C-terminal effector domain of the bipartite response regulators"/>
    <property type="match status" value="1"/>
</dbReference>
<dbReference type="InterPro" id="IPR059106">
    <property type="entry name" value="WHD_MalT"/>
</dbReference>
<dbReference type="Pfam" id="PF00196">
    <property type="entry name" value="GerE"/>
    <property type="match status" value="1"/>
</dbReference>
<gene>
    <name evidence="5" type="ORF">R2D22_33215</name>
</gene>
<dbReference type="RefSeq" id="WP_318108822.1">
    <property type="nucleotide sequence ID" value="NZ_CP137573.1"/>
</dbReference>
<dbReference type="InterPro" id="IPR041617">
    <property type="entry name" value="TPR_MalT"/>
</dbReference>
<dbReference type="PROSITE" id="PS50043">
    <property type="entry name" value="HTH_LUXR_2"/>
    <property type="match status" value="1"/>
</dbReference>
<dbReference type="SUPFAM" id="SSF52540">
    <property type="entry name" value="P-loop containing nucleoside triphosphate hydrolases"/>
    <property type="match status" value="1"/>
</dbReference>
<dbReference type="CDD" id="cd06170">
    <property type="entry name" value="LuxR_C_like"/>
    <property type="match status" value="1"/>
</dbReference>
<dbReference type="Pfam" id="PF17874">
    <property type="entry name" value="TPR_MalT"/>
    <property type="match status" value="1"/>
</dbReference>
<dbReference type="Gene3D" id="1.25.40.10">
    <property type="entry name" value="Tetratricopeptide repeat domain"/>
    <property type="match status" value="1"/>
</dbReference>
<feature type="domain" description="HTH luxR-type" evidence="4">
    <location>
        <begin position="869"/>
        <end position="934"/>
    </location>
</feature>
<dbReference type="SMART" id="SM00421">
    <property type="entry name" value="HTH_LUXR"/>
    <property type="match status" value="1"/>
</dbReference>
<evidence type="ECO:0000313" key="6">
    <source>
        <dbReference type="Proteomes" id="UP001301731"/>
    </source>
</evidence>
<name>A0ABZ0M2U1_9ACTN</name>
<dbReference type="InterPro" id="IPR000792">
    <property type="entry name" value="Tscrpt_reg_LuxR_C"/>
</dbReference>
<dbReference type="InterPro" id="IPR036388">
    <property type="entry name" value="WH-like_DNA-bd_sf"/>
</dbReference>
<dbReference type="EMBL" id="CP137573">
    <property type="protein sequence ID" value="WOX25983.1"/>
    <property type="molecule type" value="Genomic_DNA"/>
</dbReference>
<dbReference type="PANTHER" id="PTHR44688:SF16">
    <property type="entry name" value="DNA-BINDING TRANSCRIPTIONAL ACTIVATOR DEVR_DOSR"/>
    <property type="match status" value="1"/>
</dbReference>
<dbReference type="InterPro" id="IPR027417">
    <property type="entry name" value="P-loop_NTPase"/>
</dbReference>
<keyword evidence="2" id="KW-0238">DNA-binding</keyword>
<evidence type="ECO:0000256" key="2">
    <source>
        <dbReference type="ARBA" id="ARBA00023125"/>
    </source>
</evidence>
<dbReference type="InterPro" id="IPR011990">
    <property type="entry name" value="TPR-like_helical_dom_sf"/>
</dbReference>
<evidence type="ECO:0000259" key="4">
    <source>
        <dbReference type="PROSITE" id="PS50043"/>
    </source>
</evidence>
<proteinExistence type="predicted"/>
<dbReference type="PRINTS" id="PR00038">
    <property type="entry name" value="HTHLUXR"/>
</dbReference>
<dbReference type="Proteomes" id="UP001301731">
    <property type="component" value="Chromosome"/>
</dbReference>
<reference evidence="5 6" key="1">
    <citation type="submission" date="2023-10" db="EMBL/GenBank/DDBJ databases">
        <title>The genome sequence of Streptomyces sp. HUAS YS2.</title>
        <authorList>
            <person name="Mo P."/>
        </authorList>
    </citation>
    <scope>NUCLEOTIDE SEQUENCE [LARGE SCALE GENOMIC DNA]</scope>
    <source>
        <strain evidence="5 6">HUAS YS2</strain>
    </source>
</reference>